<dbReference type="PANTHER" id="PTHR33337:SF40">
    <property type="entry name" value="CENP-V_GFA DOMAIN-CONTAINING PROTEIN-RELATED"/>
    <property type="match status" value="1"/>
</dbReference>
<keyword evidence="3" id="KW-0862">Zinc</keyword>
<organism evidence="6 7">
    <name type="scientific">Sphaerobolus stellatus (strain SS14)</name>
    <dbReference type="NCBI Taxonomy" id="990650"/>
    <lineage>
        <taxon>Eukaryota</taxon>
        <taxon>Fungi</taxon>
        <taxon>Dikarya</taxon>
        <taxon>Basidiomycota</taxon>
        <taxon>Agaricomycotina</taxon>
        <taxon>Agaricomycetes</taxon>
        <taxon>Phallomycetidae</taxon>
        <taxon>Geastrales</taxon>
        <taxon>Sphaerobolaceae</taxon>
        <taxon>Sphaerobolus</taxon>
    </lineage>
</organism>
<evidence type="ECO:0000259" key="5">
    <source>
        <dbReference type="PROSITE" id="PS51891"/>
    </source>
</evidence>
<dbReference type="Gene3D" id="3.90.1590.10">
    <property type="entry name" value="glutathione-dependent formaldehyde- activating enzyme (gfa)"/>
    <property type="match status" value="1"/>
</dbReference>
<evidence type="ECO:0000313" key="7">
    <source>
        <dbReference type="Proteomes" id="UP000054279"/>
    </source>
</evidence>
<dbReference type="HOGENOM" id="CLU_055491_3_2_1"/>
<name>A0A0C9VKW3_SPHS4</name>
<dbReference type="AlphaFoldDB" id="A0A0C9VKW3"/>
<dbReference type="PROSITE" id="PS51891">
    <property type="entry name" value="CENP_V_GFA"/>
    <property type="match status" value="1"/>
</dbReference>
<dbReference type="SUPFAM" id="SSF51316">
    <property type="entry name" value="Mss4-like"/>
    <property type="match status" value="1"/>
</dbReference>
<evidence type="ECO:0000256" key="4">
    <source>
        <dbReference type="ARBA" id="ARBA00023239"/>
    </source>
</evidence>
<dbReference type="OrthoDB" id="9985472at2759"/>
<protein>
    <recommendedName>
        <fullName evidence="5">CENP-V/GFA domain-containing protein</fullName>
    </recommendedName>
</protein>
<proteinExistence type="inferred from homology"/>
<keyword evidence="7" id="KW-1185">Reference proteome</keyword>
<evidence type="ECO:0000313" key="6">
    <source>
        <dbReference type="EMBL" id="KIJ38395.1"/>
    </source>
</evidence>
<dbReference type="GO" id="GO:0016846">
    <property type="term" value="F:carbon-sulfur lyase activity"/>
    <property type="evidence" value="ECO:0007669"/>
    <property type="project" value="InterPro"/>
</dbReference>
<dbReference type="Pfam" id="PF04828">
    <property type="entry name" value="GFA"/>
    <property type="match status" value="1"/>
</dbReference>
<evidence type="ECO:0000256" key="3">
    <source>
        <dbReference type="ARBA" id="ARBA00022833"/>
    </source>
</evidence>
<dbReference type="InterPro" id="IPR006913">
    <property type="entry name" value="CENP-V/GFA"/>
</dbReference>
<dbReference type="InterPro" id="IPR011057">
    <property type="entry name" value="Mss4-like_sf"/>
</dbReference>
<dbReference type="Proteomes" id="UP000054279">
    <property type="component" value="Unassembled WGS sequence"/>
</dbReference>
<accession>A0A0C9VKW3</accession>
<dbReference type="PANTHER" id="PTHR33337">
    <property type="entry name" value="GFA DOMAIN-CONTAINING PROTEIN"/>
    <property type="match status" value="1"/>
</dbReference>
<dbReference type="EMBL" id="KN837161">
    <property type="protein sequence ID" value="KIJ38395.1"/>
    <property type="molecule type" value="Genomic_DNA"/>
</dbReference>
<sequence length="143" mass="15368">MTEAKYRGGCLCGDVKIAIDVEPQLHALCHCTDCQQESGSANMPDVVFPPGSVKVVKGSTTLFDDEKPSGNHVRHYFCGRCGSSLWTSVDALGKVEAVKLGTFSGPDGTGTEFFKPTGELFVKSKQKWLPAVEGAQQWQGMPS</sequence>
<evidence type="ECO:0000256" key="1">
    <source>
        <dbReference type="ARBA" id="ARBA00005495"/>
    </source>
</evidence>
<reference evidence="6 7" key="1">
    <citation type="submission" date="2014-06" db="EMBL/GenBank/DDBJ databases">
        <title>Evolutionary Origins and Diversification of the Mycorrhizal Mutualists.</title>
        <authorList>
            <consortium name="DOE Joint Genome Institute"/>
            <consortium name="Mycorrhizal Genomics Consortium"/>
            <person name="Kohler A."/>
            <person name="Kuo A."/>
            <person name="Nagy L.G."/>
            <person name="Floudas D."/>
            <person name="Copeland A."/>
            <person name="Barry K.W."/>
            <person name="Cichocki N."/>
            <person name="Veneault-Fourrey C."/>
            <person name="LaButti K."/>
            <person name="Lindquist E.A."/>
            <person name="Lipzen A."/>
            <person name="Lundell T."/>
            <person name="Morin E."/>
            <person name="Murat C."/>
            <person name="Riley R."/>
            <person name="Ohm R."/>
            <person name="Sun H."/>
            <person name="Tunlid A."/>
            <person name="Henrissat B."/>
            <person name="Grigoriev I.V."/>
            <person name="Hibbett D.S."/>
            <person name="Martin F."/>
        </authorList>
    </citation>
    <scope>NUCLEOTIDE SEQUENCE [LARGE SCALE GENOMIC DNA]</scope>
    <source>
        <strain evidence="6 7">SS14</strain>
    </source>
</reference>
<gene>
    <name evidence="6" type="ORF">M422DRAFT_33351</name>
</gene>
<feature type="domain" description="CENP-V/GFA" evidence="5">
    <location>
        <begin position="6"/>
        <end position="115"/>
    </location>
</feature>
<comment type="similarity">
    <text evidence="1">Belongs to the Gfa family.</text>
</comment>
<dbReference type="GO" id="GO:0046872">
    <property type="term" value="F:metal ion binding"/>
    <property type="evidence" value="ECO:0007669"/>
    <property type="project" value="UniProtKB-KW"/>
</dbReference>
<evidence type="ECO:0000256" key="2">
    <source>
        <dbReference type="ARBA" id="ARBA00022723"/>
    </source>
</evidence>
<keyword evidence="2" id="KW-0479">Metal-binding</keyword>
<keyword evidence="4" id="KW-0456">Lyase</keyword>